<accession>A0ABD0K4E2</accession>
<feature type="chain" id="PRO_5044768477" description="Mammalian ependymin-related protein 1" evidence="1">
    <location>
        <begin position="16"/>
        <end position="190"/>
    </location>
</feature>
<comment type="caution">
    <text evidence="2">The sequence shown here is derived from an EMBL/GenBank/DDBJ whole genome shotgun (WGS) entry which is preliminary data.</text>
</comment>
<sequence>MFIPILLFVATLAAAQQPKPCETPPQWEGRFVRTDYEKKFFQAAKISYDENEKRVREIEEIEIDNDRDYYDVLYLHNMNKEYRLNLRTRKCNTTTLSRPWFPFGVPPEAEYDGEAVIGPVNIDNEHVTIVRFHGRVAEGDFFGTVSFPDCIPINSGFFSNRTGFVETTFFDITTGIPDPTVFNPPSECTP</sequence>
<dbReference type="PANTHER" id="PTHR10697">
    <property type="entry name" value="MAMMALIAN EPENDYMIN-RELATED PROTEIN 1"/>
    <property type="match status" value="1"/>
</dbReference>
<dbReference type="EMBL" id="JACVVK020000249">
    <property type="protein sequence ID" value="KAK7482196.1"/>
    <property type="molecule type" value="Genomic_DNA"/>
</dbReference>
<evidence type="ECO:0000313" key="3">
    <source>
        <dbReference type="Proteomes" id="UP001519460"/>
    </source>
</evidence>
<protein>
    <recommendedName>
        <fullName evidence="4">Mammalian ependymin-related protein 1</fullName>
    </recommendedName>
</protein>
<proteinExistence type="predicted"/>
<gene>
    <name evidence="2" type="ORF">BaRGS_00026545</name>
</gene>
<evidence type="ECO:0000256" key="1">
    <source>
        <dbReference type="SAM" id="SignalP"/>
    </source>
</evidence>
<dbReference type="Proteomes" id="UP001519460">
    <property type="component" value="Unassembled WGS sequence"/>
</dbReference>
<name>A0ABD0K4E2_9CAEN</name>
<reference evidence="2 3" key="1">
    <citation type="journal article" date="2023" name="Sci. Data">
        <title>Genome assembly of the Korean intertidal mud-creeper Batillaria attramentaria.</title>
        <authorList>
            <person name="Patra A.K."/>
            <person name="Ho P.T."/>
            <person name="Jun S."/>
            <person name="Lee S.J."/>
            <person name="Kim Y."/>
            <person name="Won Y.J."/>
        </authorList>
    </citation>
    <scope>NUCLEOTIDE SEQUENCE [LARGE SCALE GENOMIC DNA]</scope>
    <source>
        <strain evidence="2">Wonlab-2016</strain>
    </source>
</reference>
<feature type="signal peptide" evidence="1">
    <location>
        <begin position="1"/>
        <end position="15"/>
    </location>
</feature>
<dbReference type="AlphaFoldDB" id="A0ABD0K4E2"/>
<evidence type="ECO:0000313" key="2">
    <source>
        <dbReference type="EMBL" id="KAK7482196.1"/>
    </source>
</evidence>
<keyword evidence="3" id="KW-1185">Reference proteome</keyword>
<organism evidence="2 3">
    <name type="scientific">Batillaria attramentaria</name>
    <dbReference type="NCBI Taxonomy" id="370345"/>
    <lineage>
        <taxon>Eukaryota</taxon>
        <taxon>Metazoa</taxon>
        <taxon>Spiralia</taxon>
        <taxon>Lophotrochozoa</taxon>
        <taxon>Mollusca</taxon>
        <taxon>Gastropoda</taxon>
        <taxon>Caenogastropoda</taxon>
        <taxon>Sorbeoconcha</taxon>
        <taxon>Cerithioidea</taxon>
        <taxon>Batillariidae</taxon>
        <taxon>Batillaria</taxon>
    </lineage>
</organism>
<dbReference type="PANTHER" id="PTHR10697:SF1">
    <property type="entry name" value="MAMMALIAN EPENDYMIN-RELATED PROTEIN 1"/>
    <property type="match status" value="1"/>
</dbReference>
<dbReference type="SMART" id="SM00026">
    <property type="entry name" value="EPEND"/>
    <property type="match status" value="1"/>
</dbReference>
<keyword evidence="1" id="KW-0732">Signal</keyword>
<dbReference type="InterPro" id="IPR001299">
    <property type="entry name" value="Ependymin"/>
</dbReference>
<evidence type="ECO:0008006" key="4">
    <source>
        <dbReference type="Google" id="ProtNLM"/>
    </source>
</evidence>
<dbReference type="Pfam" id="PF00811">
    <property type="entry name" value="Ependymin"/>
    <property type="match status" value="1"/>
</dbReference>